<keyword evidence="1" id="KW-1133">Transmembrane helix</keyword>
<keyword evidence="3" id="KW-1185">Reference proteome</keyword>
<dbReference type="Proteomes" id="UP000186469">
    <property type="component" value="Unassembled WGS sequence"/>
</dbReference>
<dbReference type="AlphaFoldDB" id="A0A1M7SGG2"/>
<feature type="transmembrane region" description="Helical" evidence="1">
    <location>
        <begin position="7"/>
        <end position="25"/>
    </location>
</feature>
<reference evidence="2 3" key="1">
    <citation type="submission" date="2016-12" db="EMBL/GenBank/DDBJ databases">
        <authorList>
            <person name="Song W.-J."/>
            <person name="Kurnit D.M."/>
        </authorList>
    </citation>
    <scope>NUCLEOTIDE SEQUENCE [LARGE SCALE GENOMIC DNA]</scope>
    <source>
        <strain evidence="2 3">DSM 11393</strain>
    </source>
</reference>
<accession>A0A1M7SGG2</accession>
<sequence>MPNINKNSIFIGLTVAFGIILFFLMQPHSTYLTIEGTAPPGMLIEVETVFRDSYRSGRSSVPSHNTDKVVSSTCVDSNGKYSLRIEFLREQWLSSYWINKSKRSSETTLYLSLPQNGLCTAENDDKIRGSKAAIIMPILNDNKVSGVLTCASSYKDGNPAWECQPFQTEWFKIKAYGKIEPRIGKIEVYPKSKPFTLDIQIKERTVEERKQYLLRQMEELGLR</sequence>
<evidence type="ECO:0000313" key="3">
    <source>
        <dbReference type="Proteomes" id="UP000186469"/>
    </source>
</evidence>
<protein>
    <submittedName>
        <fullName evidence="2">Uncharacterized protein</fullName>
    </submittedName>
</protein>
<evidence type="ECO:0000256" key="1">
    <source>
        <dbReference type="SAM" id="Phobius"/>
    </source>
</evidence>
<gene>
    <name evidence="2" type="ORF">SAMN02745728_00920</name>
</gene>
<keyword evidence="1" id="KW-0472">Membrane</keyword>
<keyword evidence="1" id="KW-0812">Transmembrane</keyword>
<proteinExistence type="predicted"/>
<evidence type="ECO:0000313" key="2">
    <source>
        <dbReference type="EMBL" id="SHN57565.1"/>
    </source>
</evidence>
<organism evidence="2 3">
    <name type="scientific">Desulfovibrio litoralis DSM 11393</name>
    <dbReference type="NCBI Taxonomy" id="1121455"/>
    <lineage>
        <taxon>Bacteria</taxon>
        <taxon>Pseudomonadati</taxon>
        <taxon>Thermodesulfobacteriota</taxon>
        <taxon>Desulfovibrionia</taxon>
        <taxon>Desulfovibrionales</taxon>
        <taxon>Desulfovibrionaceae</taxon>
        <taxon>Desulfovibrio</taxon>
    </lineage>
</organism>
<name>A0A1M7SGG2_9BACT</name>
<dbReference type="EMBL" id="FRDI01000003">
    <property type="protein sequence ID" value="SHN57565.1"/>
    <property type="molecule type" value="Genomic_DNA"/>
</dbReference>
<dbReference type="STRING" id="1121455.SAMN02745728_00920"/>